<feature type="compositionally biased region" description="Basic residues" evidence="1">
    <location>
        <begin position="90"/>
        <end position="101"/>
    </location>
</feature>
<feature type="region of interest" description="Disordered" evidence="1">
    <location>
        <begin position="54"/>
        <end position="130"/>
    </location>
</feature>
<proteinExistence type="predicted"/>
<reference evidence="2" key="2">
    <citation type="submission" date="2023-06" db="EMBL/GenBank/DDBJ databases">
        <authorList>
            <consortium name="Lawrence Berkeley National Laboratory"/>
            <person name="Mondo S.J."/>
            <person name="Hensen N."/>
            <person name="Bonometti L."/>
            <person name="Westerberg I."/>
            <person name="Brannstrom I.O."/>
            <person name="Guillou S."/>
            <person name="Cros-Aarteil S."/>
            <person name="Calhoun S."/>
            <person name="Haridas S."/>
            <person name="Kuo A."/>
            <person name="Pangilinan J."/>
            <person name="Riley R."/>
            <person name="Labutti K."/>
            <person name="Andreopoulos B."/>
            <person name="Lipzen A."/>
            <person name="Chen C."/>
            <person name="Yanf M."/>
            <person name="Daum C."/>
            <person name="Ng V."/>
            <person name="Clum A."/>
            <person name="Steindorff A."/>
            <person name="Ohm R."/>
            <person name="Martin F."/>
            <person name="Silar P."/>
            <person name="Natvig D."/>
            <person name="Lalanne C."/>
            <person name="Gautier V."/>
            <person name="Ament-Velasquez S.L."/>
            <person name="Kruys A."/>
            <person name="Hutchinson M.I."/>
            <person name="Powell A.J."/>
            <person name="Barry K."/>
            <person name="Miller A.N."/>
            <person name="Grigoriev I.V."/>
            <person name="Debuchy R."/>
            <person name="Gladieux P."/>
            <person name="Thoren M.H."/>
            <person name="Johannesson H."/>
        </authorList>
    </citation>
    <scope>NUCLEOTIDE SEQUENCE</scope>
    <source>
        <strain evidence="2">PSN324</strain>
    </source>
</reference>
<feature type="compositionally biased region" description="Acidic residues" evidence="1">
    <location>
        <begin position="736"/>
        <end position="756"/>
    </location>
</feature>
<reference evidence="2" key="1">
    <citation type="journal article" date="2023" name="Mol. Phylogenet. Evol.">
        <title>Genome-scale phylogeny and comparative genomics of the fungal order Sordariales.</title>
        <authorList>
            <person name="Hensen N."/>
            <person name="Bonometti L."/>
            <person name="Westerberg I."/>
            <person name="Brannstrom I.O."/>
            <person name="Guillou S."/>
            <person name="Cros-Aarteil S."/>
            <person name="Calhoun S."/>
            <person name="Haridas S."/>
            <person name="Kuo A."/>
            <person name="Mondo S."/>
            <person name="Pangilinan J."/>
            <person name="Riley R."/>
            <person name="LaButti K."/>
            <person name="Andreopoulos B."/>
            <person name="Lipzen A."/>
            <person name="Chen C."/>
            <person name="Yan M."/>
            <person name="Daum C."/>
            <person name="Ng V."/>
            <person name="Clum A."/>
            <person name="Steindorff A."/>
            <person name="Ohm R.A."/>
            <person name="Martin F."/>
            <person name="Silar P."/>
            <person name="Natvig D.O."/>
            <person name="Lalanne C."/>
            <person name="Gautier V."/>
            <person name="Ament-Velasquez S.L."/>
            <person name="Kruys A."/>
            <person name="Hutchinson M.I."/>
            <person name="Powell A.J."/>
            <person name="Barry K."/>
            <person name="Miller A.N."/>
            <person name="Grigoriev I.V."/>
            <person name="Debuchy R."/>
            <person name="Gladieux P."/>
            <person name="Hiltunen Thoren M."/>
            <person name="Johannesson H."/>
        </authorList>
    </citation>
    <scope>NUCLEOTIDE SEQUENCE</scope>
    <source>
        <strain evidence="2">PSN324</strain>
    </source>
</reference>
<evidence type="ECO:0000256" key="1">
    <source>
        <dbReference type="SAM" id="MobiDB-lite"/>
    </source>
</evidence>
<organism evidence="2 3">
    <name type="scientific">Cladorrhinum samala</name>
    <dbReference type="NCBI Taxonomy" id="585594"/>
    <lineage>
        <taxon>Eukaryota</taxon>
        <taxon>Fungi</taxon>
        <taxon>Dikarya</taxon>
        <taxon>Ascomycota</taxon>
        <taxon>Pezizomycotina</taxon>
        <taxon>Sordariomycetes</taxon>
        <taxon>Sordariomycetidae</taxon>
        <taxon>Sordariales</taxon>
        <taxon>Podosporaceae</taxon>
        <taxon>Cladorrhinum</taxon>
    </lineage>
</organism>
<feature type="compositionally biased region" description="Acidic residues" evidence="1">
    <location>
        <begin position="696"/>
        <end position="715"/>
    </location>
</feature>
<name>A0AAV9H9A7_9PEZI</name>
<gene>
    <name evidence="2" type="ORF">QBC42DRAFT_341779</name>
</gene>
<dbReference type="EMBL" id="MU865120">
    <property type="protein sequence ID" value="KAK4457352.1"/>
    <property type="molecule type" value="Genomic_DNA"/>
</dbReference>
<protein>
    <recommendedName>
        <fullName evidence="4">Wings apart-like protein C-terminal domain-containing protein</fullName>
    </recommendedName>
</protein>
<accession>A0AAV9H9A7</accession>
<feature type="compositionally biased region" description="Polar residues" evidence="1">
    <location>
        <begin position="54"/>
        <end position="63"/>
    </location>
</feature>
<feature type="region of interest" description="Disordered" evidence="1">
    <location>
        <begin position="668"/>
        <end position="756"/>
    </location>
</feature>
<dbReference type="Proteomes" id="UP001321749">
    <property type="component" value="Unassembled WGS sequence"/>
</dbReference>
<comment type="caution">
    <text evidence="2">The sequence shown here is derived from an EMBL/GenBank/DDBJ whole genome shotgun (WGS) entry which is preliminary data.</text>
</comment>
<evidence type="ECO:0000313" key="3">
    <source>
        <dbReference type="Proteomes" id="UP001321749"/>
    </source>
</evidence>
<dbReference type="AlphaFoldDB" id="A0AAV9H9A7"/>
<sequence length="878" mass="95790">MSSTTTITESTAPWTATRCHRLLRPLLTHIAALRKDKQRKTLAGNGLSTAELQRLQQAQSTNSKPRKSVVLGKRPRGYPDSDDDYAEKKPLRKYGKRRPGRPKSSENIPATPYKSGRQTQRRHQAGRAPQEADVVLPTPFLHRVRYHQPSSPVVSPDEPVDKGSELAQVSGNSRCHHSIYCGTQYGTRCAFEGVLAGLRRGMDAERYGLLEPVFKAMDALLKTTSPRKNQAAGPKSLLSMCLRKVPDYIQWEKQQTEQEDSARTPPKDCGLSFEIYSELETLGSARGWKHLCIVVRAHAVKIIQDAAAEGLFEDSVTSLMIRLCLEYMAVPEFTGLIEAFVTRQYPRPRSAHDDDMFTSPGLRPLGILKVIDPSGTSILPRVLADLFAEELLPSEWILTKGFSTFWPSIIGHITAMKPCRDTIRFIAETLTLLCAHAAPRRPRGVLQTQIRGKAQNTLVSAIGALGCVVLLSEEGIDSNATYSSSTRTATIKRRVEYVADACSAQLKRHKAKGRKLGTYLLALCSFLSLGCKVSSVILESSWKGVKSCKGDSNLMLQYDATLALMSSVAHFCGRGTSIQSNVHLSRLCDKLETLDLPKGALSSLRVDGAFRLAEHTGDLRDHAFAEELRAKAVACATPVQNSSGKGKKPAFSGLKWDDVISEWVTATPGSVVPAPKGTRRSLRGQGTVESTRSEADDSGMSETNQDDSIEVDTDAESAGSGSEDCGASSPNTQASSEDEMAPEPFEEEDEEDEDCEFGETRLEGVSKPEVQTQAQKSTGLLLAARPRRLSRPITKGGDELAADVVTTNVEHQEKWLSRKKPLRLVTSSSVAVTATAIAWSVPPAAAVAKKRVARASLMSLRSVSGSLDDESDDELSFL</sequence>
<evidence type="ECO:0008006" key="4">
    <source>
        <dbReference type="Google" id="ProtNLM"/>
    </source>
</evidence>
<keyword evidence="3" id="KW-1185">Reference proteome</keyword>
<evidence type="ECO:0000313" key="2">
    <source>
        <dbReference type="EMBL" id="KAK4457352.1"/>
    </source>
</evidence>